<dbReference type="PANTHER" id="PTHR30435">
    <property type="entry name" value="FLAGELLAR PROTEIN"/>
    <property type="match status" value="1"/>
</dbReference>
<dbReference type="STRING" id="1120918.SAMN05216249_11034"/>
<dbReference type="Pfam" id="PF22692">
    <property type="entry name" value="LlgE_F_G_D1"/>
    <property type="match status" value="1"/>
</dbReference>
<organism evidence="6 7">
    <name type="scientific">Acetitomaculum ruminis DSM 5522</name>
    <dbReference type="NCBI Taxonomy" id="1120918"/>
    <lineage>
        <taxon>Bacteria</taxon>
        <taxon>Bacillati</taxon>
        <taxon>Bacillota</taxon>
        <taxon>Clostridia</taxon>
        <taxon>Lachnospirales</taxon>
        <taxon>Lachnospiraceae</taxon>
        <taxon>Acetitomaculum</taxon>
    </lineage>
</organism>
<evidence type="ECO:0000259" key="5">
    <source>
        <dbReference type="Pfam" id="PF22692"/>
    </source>
</evidence>
<sequence length="271" mass="29457">MVKGLYTAYTGMIYQMKKMDVLTNNLANADTTGFKKEGTTQIAFDEVLAVKIKDSSDYNLAKGIGDISLGTKIGQTYRDYSQGAYEVTDNTYDLAIDGNGFFAVSFTNKAGQSSIKYTRDGAFTLTKEGYLVTKDGDFVLNRDAALSSNGNVVNGIPQGAIRLDTALDTTIESSGEIYQNGNLVGTIGLIDFADYNYLEKYGENMYQPVAGATVIDSNARIDQGNLERSNINVVSEMVDMIQLTRAYETNQKVITTIDETLDKAVNSVGAL</sequence>
<feature type="domain" description="Flagellar basal-body/hook protein C-terminal" evidence="4">
    <location>
        <begin position="223"/>
        <end position="266"/>
    </location>
</feature>
<gene>
    <name evidence="6" type="ORF">SAMN05216249_11034</name>
</gene>
<dbReference type="AlphaFoldDB" id="A0A1I0YHZ5"/>
<dbReference type="PROSITE" id="PS00588">
    <property type="entry name" value="FLAGELLA_BB_ROD"/>
    <property type="match status" value="1"/>
</dbReference>
<dbReference type="RefSeq" id="WP_092872450.1">
    <property type="nucleotide sequence ID" value="NZ_FOJY01000010.1"/>
</dbReference>
<dbReference type="Pfam" id="PF00460">
    <property type="entry name" value="Flg_bb_rod"/>
    <property type="match status" value="1"/>
</dbReference>
<evidence type="ECO:0000259" key="3">
    <source>
        <dbReference type="Pfam" id="PF00460"/>
    </source>
</evidence>
<evidence type="ECO:0000313" key="6">
    <source>
        <dbReference type="EMBL" id="SFB12954.1"/>
    </source>
</evidence>
<feature type="domain" description="Flagellar basal body rod protein N-terminal" evidence="3">
    <location>
        <begin position="5"/>
        <end position="35"/>
    </location>
</feature>
<dbReference type="InterPro" id="IPR053967">
    <property type="entry name" value="LlgE_F_G-like_D1"/>
</dbReference>
<evidence type="ECO:0000256" key="1">
    <source>
        <dbReference type="ARBA" id="ARBA00009677"/>
    </source>
</evidence>
<dbReference type="InterPro" id="IPR001444">
    <property type="entry name" value="Flag_bb_rod_N"/>
</dbReference>
<dbReference type="Proteomes" id="UP000198838">
    <property type="component" value="Unassembled WGS sequence"/>
</dbReference>
<dbReference type="PANTHER" id="PTHR30435:SF19">
    <property type="entry name" value="FLAGELLAR BASAL-BODY ROD PROTEIN FLGG"/>
    <property type="match status" value="1"/>
</dbReference>
<comment type="subcellular location">
    <subcellularLocation>
        <location evidence="2">Bacterial flagellum basal body</location>
    </subcellularLocation>
</comment>
<dbReference type="InterPro" id="IPR037925">
    <property type="entry name" value="FlgE/F/G-like"/>
</dbReference>
<comment type="similarity">
    <text evidence="1 2">Belongs to the flagella basal body rod proteins family.</text>
</comment>
<evidence type="ECO:0000313" key="7">
    <source>
        <dbReference type="Proteomes" id="UP000198838"/>
    </source>
</evidence>
<proteinExistence type="inferred from homology"/>
<evidence type="ECO:0000256" key="2">
    <source>
        <dbReference type="RuleBase" id="RU362116"/>
    </source>
</evidence>
<protein>
    <submittedName>
        <fullName evidence="6">Flagellar basal-body rod protein FlgG</fullName>
    </submittedName>
</protein>
<keyword evidence="6" id="KW-0966">Cell projection</keyword>
<dbReference type="EMBL" id="FOJY01000010">
    <property type="protein sequence ID" value="SFB12954.1"/>
    <property type="molecule type" value="Genomic_DNA"/>
</dbReference>
<dbReference type="Pfam" id="PF06429">
    <property type="entry name" value="Flg_bbr_C"/>
    <property type="match status" value="1"/>
</dbReference>
<keyword evidence="7" id="KW-1185">Reference proteome</keyword>
<dbReference type="InterPro" id="IPR010930">
    <property type="entry name" value="Flg_bb/hook_C_dom"/>
</dbReference>
<keyword evidence="2" id="KW-0975">Bacterial flagellum</keyword>
<dbReference type="OrthoDB" id="9800375at2"/>
<evidence type="ECO:0000259" key="4">
    <source>
        <dbReference type="Pfam" id="PF06429"/>
    </source>
</evidence>
<reference evidence="6 7" key="1">
    <citation type="submission" date="2016-10" db="EMBL/GenBank/DDBJ databases">
        <authorList>
            <person name="de Groot N.N."/>
        </authorList>
    </citation>
    <scope>NUCLEOTIDE SEQUENCE [LARGE SCALE GENOMIC DNA]</scope>
    <source>
        <strain evidence="6 7">DSM 5522</strain>
    </source>
</reference>
<dbReference type="InterPro" id="IPR019776">
    <property type="entry name" value="Flagellar_basal_body_rod_CS"/>
</dbReference>
<dbReference type="InterPro" id="IPR020013">
    <property type="entry name" value="Flagellar_FlgE/F/G"/>
</dbReference>
<dbReference type="GO" id="GO:0071978">
    <property type="term" value="P:bacterial-type flagellum-dependent swarming motility"/>
    <property type="evidence" value="ECO:0007669"/>
    <property type="project" value="TreeGrafter"/>
</dbReference>
<accession>A0A1I0YHZ5</accession>
<feature type="domain" description="Flagellar hook protein FlgE/F/G-like D1" evidence="5">
    <location>
        <begin position="95"/>
        <end position="178"/>
    </location>
</feature>
<dbReference type="GO" id="GO:0009425">
    <property type="term" value="C:bacterial-type flagellum basal body"/>
    <property type="evidence" value="ECO:0007669"/>
    <property type="project" value="UniProtKB-SubCell"/>
</dbReference>
<name>A0A1I0YHZ5_9FIRM</name>
<dbReference type="SUPFAM" id="SSF117143">
    <property type="entry name" value="Flagellar hook protein flgE"/>
    <property type="match status" value="1"/>
</dbReference>
<dbReference type="NCBIfam" id="TIGR03506">
    <property type="entry name" value="FlgEFG_subfam"/>
    <property type="match status" value="1"/>
</dbReference>
<keyword evidence="6" id="KW-0282">Flagellum</keyword>
<keyword evidence="6" id="KW-0969">Cilium</keyword>